<dbReference type="EMBL" id="GIFK01004113">
    <property type="protein sequence ID" value="NBJ61816.1"/>
    <property type="molecule type" value="Transcribed_RNA"/>
</dbReference>
<keyword evidence="4" id="KW-0675">Receptor</keyword>
<evidence type="ECO:0000256" key="1">
    <source>
        <dbReference type="ARBA" id="ARBA00022614"/>
    </source>
</evidence>
<keyword evidence="2" id="KW-0677">Repeat</keyword>
<name>A0A6B2EHK6_9DIPT</name>
<evidence type="ECO:0000256" key="2">
    <source>
        <dbReference type="ARBA" id="ARBA00022737"/>
    </source>
</evidence>
<evidence type="ECO:0000313" key="4">
    <source>
        <dbReference type="EMBL" id="NBJ61816.1"/>
    </source>
</evidence>
<accession>A0A6B2EHK6</accession>
<protein>
    <submittedName>
        <fullName evidence="4">Putative reticulon/nogo receptor</fullName>
    </submittedName>
</protein>
<dbReference type="PROSITE" id="PS51450">
    <property type="entry name" value="LRR"/>
    <property type="match status" value="1"/>
</dbReference>
<dbReference type="SMART" id="SM00369">
    <property type="entry name" value="LRR_TYP"/>
    <property type="match status" value="7"/>
</dbReference>
<dbReference type="PANTHER" id="PTHR24366">
    <property type="entry name" value="IG(IMMUNOGLOBULIN) AND LRR(LEUCINE RICH REPEAT) DOMAINS"/>
    <property type="match status" value="1"/>
</dbReference>
<proteinExistence type="predicted"/>
<dbReference type="PANTHER" id="PTHR24366:SF164">
    <property type="entry name" value="CONNECTIN-LIKE PROTEIN"/>
    <property type="match status" value="1"/>
</dbReference>
<keyword evidence="1" id="KW-0433">Leucine-rich repeat</keyword>
<dbReference type="InterPro" id="IPR003591">
    <property type="entry name" value="Leu-rich_rpt_typical-subtyp"/>
</dbReference>
<feature type="signal peptide" evidence="3">
    <location>
        <begin position="1"/>
        <end position="25"/>
    </location>
</feature>
<organism evidence="4">
    <name type="scientific">Phlebotomus kandelakii</name>
    <dbReference type="NCBI Taxonomy" id="1109342"/>
    <lineage>
        <taxon>Eukaryota</taxon>
        <taxon>Metazoa</taxon>
        <taxon>Ecdysozoa</taxon>
        <taxon>Arthropoda</taxon>
        <taxon>Hexapoda</taxon>
        <taxon>Insecta</taxon>
        <taxon>Pterygota</taxon>
        <taxon>Neoptera</taxon>
        <taxon>Endopterygota</taxon>
        <taxon>Diptera</taxon>
        <taxon>Nematocera</taxon>
        <taxon>Psychodoidea</taxon>
        <taxon>Psychodidae</taxon>
        <taxon>Phlebotomus</taxon>
        <taxon>Larroussius</taxon>
    </lineage>
</organism>
<evidence type="ECO:0000256" key="3">
    <source>
        <dbReference type="SAM" id="SignalP"/>
    </source>
</evidence>
<dbReference type="SUPFAM" id="SSF52058">
    <property type="entry name" value="L domain-like"/>
    <property type="match status" value="1"/>
</dbReference>
<feature type="chain" id="PRO_5025424599" evidence="3">
    <location>
        <begin position="26"/>
        <end position="515"/>
    </location>
</feature>
<keyword evidence="3" id="KW-0732">Signal</keyword>
<dbReference type="AlphaFoldDB" id="A0A6B2EHK6"/>
<reference evidence="4" key="1">
    <citation type="submission" date="2019-10" db="EMBL/GenBank/DDBJ databases">
        <title>Short sand fly seasons in Tbilisi, Georgia, hinder development of host immunity to saliva of the visceral leishmaniasis vector Phlebotomus kandelakii.</title>
        <authorList>
            <person name="Oliveira F."/>
            <person name="Giorgobiani E."/>
            <person name="Guimaraes-Costa A.B."/>
            <person name="Abdeladhim M."/>
            <person name="Oristian J."/>
            <person name="Tskhvaradze L."/>
            <person name="Tsertsvadze N."/>
            <person name="Zakalashvili M."/>
            <person name="Valenzuela J.G."/>
            <person name="Kamhawi S."/>
        </authorList>
    </citation>
    <scope>NUCLEOTIDE SEQUENCE</scope>
    <source>
        <strain evidence="4">Wild-capture in Tbilisi</strain>
        <tissue evidence="4">Salivary glands</tissue>
    </source>
</reference>
<dbReference type="InterPro" id="IPR001611">
    <property type="entry name" value="Leu-rich_rpt"/>
</dbReference>
<dbReference type="InterPro" id="IPR032675">
    <property type="entry name" value="LRR_dom_sf"/>
</dbReference>
<dbReference type="Gene3D" id="3.80.10.10">
    <property type="entry name" value="Ribonuclease Inhibitor"/>
    <property type="match status" value="2"/>
</dbReference>
<sequence>MRLPQIRWILAIMMSCTCWFEGVSGVRTAAPKRSKSSFQTPTRTPTVPDLCSKAPDMKVICHCSTDARRMVTKADCWVLGSDLSRKDPIWAAFYAHTSIIDVKFITFAEGNLTYVPSRAIKILSILSKLSISFTQIAEIGAYALSNATHLAKVEFKNNTHLQVLRRFAFANHPVLFDVNLEANQISKVETQAFENLPQLEVLSLGYNNITHLPDDVFGSLGKLKELHVQHNHIAQLSRDVFKGLGNLLNLDMSYNNLTFVGNTVFAELWSLQELAMHNNKIEQISERAFDGLNNLHTLQLQHNRLIALHNGIFTVVPALNSLNLLDNQLETLTFENLHPIFGNLLRPNSVLNIDENKFICDCRLAWMFDLRNNTNNTKLRLSLRDLECTLDTSRASLQVISGRKVRIEYYDGEEDTEESANEVVAPKNHVSDHGPRAVRLLSLRKEQLPCHQELQYPTELPKPQESIKVISHAERDELHQTTSSGTEPPQLAAGLAIIIVSIQVIMPPLIPSVIN</sequence>
<dbReference type="Pfam" id="PF13855">
    <property type="entry name" value="LRR_8"/>
    <property type="match status" value="2"/>
</dbReference>